<keyword evidence="6" id="KW-0460">Magnesium</keyword>
<evidence type="ECO:0000256" key="6">
    <source>
        <dbReference type="ARBA" id="ARBA00022842"/>
    </source>
</evidence>
<dbReference type="InterPro" id="IPR001932">
    <property type="entry name" value="PPM-type_phosphatase-like_dom"/>
</dbReference>
<dbReference type="EC" id="3.1.3.16" evidence="3"/>
<evidence type="ECO:0000256" key="5">
    <source>
        <dbReference type="ARBA" id="ARBA00022801"/>
    </source>
</evidence>
<feature type="compositionally biased region" description="Low complexity" evidence="10">
    <location>
        <begin position="311"/>
        <end position="336"/>
    </location>
</feature>
<dbReference type="PANTHER" id="PTHR13832">
    <property type="entry name" value="PROTEIN PHOSPHATASE 2C"/>
    <property type="match status" value="1"/>
</dbReference>
<dbReference type="GO" id="GO:0004722">
    <property type="term" value="F:protein serine/threonine phosphatase activity"/>
    <property type="evidence" value="ECO:0007669"/>
    <property type="project" value="UniProtKB-EC"/>
</dbReference>
<evidence type="ECO:0000313" key="13">
    <source>
        <dbReference type="Proteomes" id="UP001152759"/>
    </source>
</evidence>
<feature type="compositionally biased region" description="Basic and acidic residues" evidence="10">
    <location>
        <begin position="635"/>
        <end position="646"/>
    </location>
</feature>
<dbReference type="InterPro" id="IPR000222">
    <property type="entry name" value="PP2C_BS"/>
</dbReference>
<dbReference type="EMBL" id="OU963869">
    <property type="protein sequence ID" value="CAH0394365.1"/>
    <property type="molecule type" value="Genomic_DNA"/>
</dbReference>
<comment type="cofactor">
    <cofactor evidence="1">
        <name>Mn(2+)</name>
        <dbReference type="ChEBI" id="CHEBI:29035"/>
    </cofactor>
</comment>
<dbReference type="PROSITE" id="PS51746">
    <property type="entry name" value="PPM_2"/>
    <property type="match status" value="1"/>
</dbReference>
<feature type="domain" description="PPM-type phosphatase" evidence="11">
    <location>
        <begin position="23"/>
        <end position="616"/>
    </location>
</feature>
<feature type="compositionally biased region" description="Polar residues" evidence="10">
    <location>
        <begin position="647"/>
        <end position="657"/>
    </location>
</feature>
<dbReference type="KEGG" id="btab:109044538"/>
<evidence type="ECO:0000256" key="8">
    <source>
        <dbReference type="ARBA" id="ARBA00023211"/>
    </source>
</evidence>
<evidence type="ECO:0000256" key="9">
    <source>
        <dbReference type="RuleBase" id="RU003465"/>
    </source>
</evidence>
<feature type="compositionally biased region" description="Polar residues" evidence="10">
    <location>
        <begin position="623"/>
        <end position="634"/>
    </location>
</feature>
<feature type="compositionally biased region" description="Low complexity" evidence="10">
    <location>
        <begin position="286"/>
        <end position="300"/>
    </location>
</feature>
<gene>
    <name evidence="12" type="ORF">BEMITA_LOCUS12674</name>
</gene>
<evidence type="ECO:0000256" key="2">
    <source>
        <dbReference type="ARBA" id="ARBA00006702"/>
    </source>
</evidence>
<feature type="compositionally biased region" description="Low complexity" evidence="10">
    <location>
        <begin position="178"/>
        <end position="244"/>
    </location>
</feature>
<feature type="region of interest" description="Disordered" evidence="10">
    <location>
        <begin position="117"/>
        <end position="137"/>
    </location>
</feature>
<keyword evidence="5 9" id="KW-0378">Hydrolase</keyword>
<keyword evidence="8" id="KW-0464">Manganese</keyword>
<sequence>MGAFLATPVTEKISENAENEDLICGGSSMQGWRSTQEDAHNCVLNFDKETSLFAVYDGHGGADVAIYSSLHLPDAIKQTESYAKGDYSQALKDAFLEFDATLITDKVVKELEKIAQKHNGEAEEDNENEDEDDEESVNDLYKEASMPLADVMARYRNPSLQGKLPASPFLRAKKDDPGASSSSADAGCSSSSNVSNSESEVSSSSGGASSSKSESKNNVEAASSSGSGSGAGPSSSSSAPSSSSHAKEVSNSAPDSSSCNNIASEASSSSKKETAEKVMVNGIAHGASGDSVSSSQNSKGSKMEAESECQGSGDAGKSAKSSNDDTISSSDSPSGKSPHKKRVVPTRVGSTKLYEKLLTQGNGVDSSESDEEDDPAFPGAAADSDDDDDDDEGALDEDEEDDLEDDSDELEDEDEEDSDDDEDLEDDDDDGFCGKEKVGEDSGCTAVVALIHKDTLYVANAGDSRCVVSRNREAVEMSFDHKPEDPPEKTRIVNAGGKVTPDGRVNGGLNLSRALGDHSYKQNKSLGPTEQMISALPDIKTLDIDRSRDEFMVLACDGIWNSMSSQEVVDFINERLDKGVKKLTDISEELFDRCLAPNTIGDGTGCDNMTCIIVRWKKPGETNGINSGSANETKVAQEAEQKKPTESTEASTVSPATKTEAEKRCASPDTDDTSRKRSKIDEEPSD</sequence>
<feature type="region of interest" description="Disordered" evidence="10">
    <location>
        <begin position="622"/>
        <end position="686"/>
    </location>
</feature>
<feature type="region of interest" description="Disordered" evidence="10">
    <location>
        <begin position="159"/>
        <end position="438"/>
    </location>
</feature>
<dbReference type="SMART" id="SM00332">
    <property type="entry name" value="PP2Cc"/>
    <property type="match status" value="1"/>
</dbReference>
<keyword evidence="4" id="KW-0479">Metal-binding</keyword>
<evidence type="ECO:0000256" key="10">
    <source>
        <dbReference type="SAM" id="MobiDB-lite"/>
    </source>
</evidence>
<feature type="compositionally biased region" description="Basic and acidic residues" evidence="10">
    <location>
        <begin position="659"/>
        <end position="686"/>
    </location>
</feature>
<dbReference type="PROSITE" id="PS01032">
    <property type="entry name" value="PPM_1"/>
    <property type="match status" value="1"/>
</dbReference>
<evidence type="ECO:0000256" key="4">
    <source>
        <dbReference type="ARBA" id="ARBA00022723"/>
    </source>
</evidence>
<dbReference type="CDD" id="cd00143">
    <property type="entry name" value="PP2Cc"/>
    <property type="match status" value="1"/>
</dbReference>
<evidence type="ECO:0000259" key="11">
    <source>
        <dbReference type="PROSITE" id="PS51746"/>
    </source>
</evidence>
<evidence type="ECO:0000256" key="1">
    <source>
        <dbReference type="ARBA" id="ARBA00001936"/>
    </source>
</evidence>
<keyword evidence="13" id="KW-1185">Reference proteome</keyword>
<reference evidence="12" key="1">
    <citation type="submission" date="2021-12" db="EMBL/GenBank/DDBJ databases">
        <authorList>
            <person name="King R."/>
        </authorList>
    </citation>
    <scope>NUCLEOTIDE SEQUENCE</scope>
</reference>
<dbReference type="InterPro" id="IPR036457">
    <property type="entry name" value="PPM-type-like_dom_sf"/>
</dbReference>
<evidence type="ECO:0000256" key="7">
    <source>
        <dbReference type="ARBA" id="ARBA00022912"/>
    </source>
</evidence>
<proteinExistence type="inferred from homology"/>
<comment type="similarity">
    <text evidence="2 9">Belongs to the PP2C family.</text>
</comment>
<dbReference type="Pfam" id="PF00481">
    <property type="entry name" value="PP2C"/>
    <property type="match status" value="2"/>
</dbReference>
<dbReference type="SUPFAM" id="SSF81606">
    <property type="entry name" value="PP2C-like"/>
    <property type="match status" value="2"/>
</dbReference>
<dbReference type="Gene3D" id="3.60.40.10">
    <property type="entry name" value="PPM-type phosphatase domain"/>
    <property type="match status" value="2"/>
</dbReference>
<name>A0A9P0ALW5_BEMTA</name>
<dbReference type="InterPro" id="IPR015655">
    <property type="entry name" value="PP2C"/>
</dbReference>
<keyword evidence="7 9" id="KW-0904">Protein phosphatase</keyword>
<feature type="compositionally biased region" description="Low complexity" evidence="10">
    <location>
        <begin position="256"/>
        <end position="269"/>
    </location>
</feature>
<evidence type="ECO:0000313" key="12">
    <source>
        <dbReference type="EMBL" id="CAH0394365.1"/>
    </source>
</evidence>
<evidence type="ECO:0000256" key="3">
    <source>
        <dbReference type="ARBA" id="ARBA00013081"/>
    </source>
</evidence>
<dbReference type="GO" id="GO:0046872">
    <property type="term" value="F:metal ion binding"/>
    <property type="evidence" value="ECO:0007669"/>
    <property type="project" value="UniProtKB-KW"/>
</dbReference>
<feature type="compositionally biased region" description="Acidic residues" evidence="10">
    <location>
        <begin position="122"/>
        <end position="137"/>
    </location>
</feature>
<dbReference type="Proteomes" id="UP001152759">
    <property type="component" value="Chromosome 8"/>
</dbReference>
<dbReference type="AlphaFoldDB" id="A0A9P0ALW5"/>
<accession>A0A9P0ALW5</accession>
<feature type="compositionally biased region" description="Acidic residues" evidence="10">
    <location>
        <begin position="383"/>
        <end position="431"/>
    </location>
</feature>
<protein>
    <recommendedName>
        <fullName evidence="3">protein-serine/threonine phosphatase</fullName>
        <ecNumber evidence="3">3.1.3.16</ecNumber>
    </recommendedName>
</protein>
<dbReference type="PANTHER" id="PTHR13832:SF803">
    <property type="entry name" value="PROTEIN PHOSPHATASE 1G"/>
    <property type="match status" value="1"/>
</dbReference>
<organism evidence="12 13">
    <name type="scientific">Bemisia tabaci</name>
    <name type="common">Sweetpotato whitefly</name>
    <name type="synonym">Aleurodes tabaci</name>
    <dbReference type="NCBI Taxonomy" id="7038"/>
    <lineage>
        <taxon>Eukaryota</taxon>
        <taxon>Metazoa</taxon>
        <taxon>Ecdysozoa</taxon>
        <taxon>Arthropoda</taxon>
        <taxon>Hexapoda</taxon>
        <taxon>Insecta</taxon>
        <taxon>Pterygota</taxon>
        <taxon>Neoptera</taxon>
        <taxon>Paraneoptera</taxon>
        <taxon>Hemiptera</taxon>
        <taxon>Sternorrhyncha</taxon>
        <taxon>Aleyrodoidea</taxon>
        <taxon>Aleyrodidae</taxon>
        <taxon>Aleyrodinae</taxon>
        <taxon>Bemisia</taxon>
    </lineage>
</organism>